<evidence type="ECO:0000313" key="2">
    <source>
        <dbReference type="EMBL" id="AFD08637.1"/>
    </source>
</evidence>
<evidence type="ECO:0000313" key="3">
    <source>
        <dbReference type="Proteomes" id="UP000007590"/>
    </source>
</evidence>
<protein>
    <submittedName>
        <fullName evidence="2">Uncharacterized protein</fullName>
    </submittedName>
</protein>
<dbReference type="Proteomes" id="UP000007590">
    <property type="component" value="Chromosome"/>
</dbReference>
<sequence>MKTNRRTQQSITENNNANEKQKNACCSQPNNRYMSRSIWNHYAETFRNLYADLQLINKSCC</sequence>
<reference evidence="2" key="1">
    <citation type="submission" date="2012-02" db="EMBL/GenBank/DDBJ databases">
        <title>The complete genome of Solitalea canadensis DSM 3403.</title>
        <authorList>
            <consortium name="US DOE Joint Genome Institute (JGI-PGF)"/>
            <person name="Lucas S."/>
            <person name="Copeland A."/>
            <person name="Lapidus A."/>
            <person name="Glavina del Rio T."/>
            <person name="Dalin E."/>
            <person name="Tice H."/>
            <person name="Bruce D."/>
            <person name="Goodwin L."/>
            <person name="Pitluck S."/>
            <person name="Peters L."/>
            <person name="Ovchinnikova G."/>
            <person name="Lu M."/>
            <person name="Kyrpides N."/>
            <person name="Mavromatis K."/>
            <person name="Ivanova N."/>
            <person name="Brettin T."/>
            <person name="Detter J.C."/>
            <person name="Han C."/>
            <person name="Larimer F."/>
            <person name="Land M."/>
            <person name="Hauser L."/>
            <person name="Markowitz V."/>
            <person name="Cheng J.-F."/>
            <person name="Hugenholtz P."/>
            <person name="Woyke T."/>
            <person name="Wu D."/>
            <person name="Spring S."/>
            <person name="Schroeder M."/>
            <person name="Kopitz M."/>
            <person name="Brambilla E."/>
            <person name="Klenk H.-P."/>
            <person name="Eisen J.A."/>
        </authorList>
    </citation>
    <scope>NUCLEOTIDE SEQUENCE</scope>
    <source>
        <strain evidence="2">DSM 3403</strain>
    </source>
</reference>
<name>H8KLD5_SOLCM</name>
<feature type="compositionally biased region" description="Polar residues" evidence="1">
    <location>
        <begin position="1"/>
        <end position="12"/>
    </location>
</feature>
<dbReference type="HOGENOM" id="CLU_2920339_0_0_10"/>
<feature type="compositionally biased region" description="Low complexity" evidence="1">
    <location>
        <begin position="13"/>
        <end position="25"/>
    </location>
</feature>
<dbReference type="AlphaFoldDB" id="H8KLD5"/>
<accession>H8KLD5</accession>
<feature type="region of interest" description="Disordered" evidence="1">
    <location>
        <begin position="1"/>
        <end position="25"/>
    </location>
</feature>
<dbReference type="STRING" id="929556.Solca_3633"/>
<organism evidence="2 3">
    <name type="scientific">Solitalea canadensis (strain ATCC 29591 / DSM 3403 / JCM 21819 / LMG 8368 / NBRC 15130 / NCIMB 12057 / USAM 9D)</name>
    <name type="common">Flexibacter canadensis</name>
    <dbReference type="NCBI Taxonomy" id="929556"/>
    <lineage>
        <taxon>Bacteria</taxon>
        <taxon>Pseudomonadati</taxon>
        <taxon>Bacteroidota</taxon>
        <taxon>Sphingobacteriia</taxon>
        <taxon>Sphingobacteriales</taxon>
        <taxon>Sphingobacteriaceae</taxon>
        <taxon>Solitalea</taxon>
    </lineage>
</organism>
<evidence type="ECO:0000256" key="1">
    <source>
        <dbReference type="SAM" id="MobiDB-lite"/>
    </source>
</evidence>
<dbReference type="EMBL" id="CP003349">
    <property type="protein sequence ID" value="AFD08637.1"/>
    <property type="molecule type" value="Genomic_DNA"/>
</dbReference>
<proteinExistence type="predicted"/>
<dbReference type="RefSeq" id="WP_014681860.1">
    <property type="nucleotide sequence ID" value="NC_017770.1"/>
</dbReference>
<keyword evidence="3" id="KW-1185">Reference proteome</keyword>
<gene>
    <name evidence="2" type="ordered locus">Solca_3633</name>
</gene>
<dbReference type="KEGG" id="scn:Solca_3633"/>